<dbReference type="Proteomes" id="UP000077202">
    <property type="component" value="Unassembled WGS sequence"/>
</dbReference>
<gene>
    <name evidence="6" type="ORF">AXG93_4601s1130</name>
</gene>
<evidence type="ECO:0000256" key="1">
    <source>
        <dbReference type="ARBA" id="ARBA00004123"/>
    </source>
</evidence>
<keyword evidence="4" id="KW-0862">Zinc</keyword>
<keyword evidence="7" id="KW-1185">Reference proteome</keyword>
<dbReference type="PANTHER" id="PTHR46481:SF10">
    <property type="entry name" value="ZINC FINGER BED DOMAIN-CONTAINING PROTEIN 39"/>
    <property type="match status" value="1"/>
</dbReference>
<sequence length="281" mass="31399">MMSSVFKAKKVEVDCKFLESQWIIANERNNPILGLIPGTGRPATLFNNASNDNVHCAASGLATRPMQRDGRRNCACTALQITTPPHPHRPASIWYKHMTLRCVFKTMIPALVLEGFENVVVDYIVQGGVTLRAVGNERFKQFVVTLTHVYEPPLTRTILRRIVELHRVLEPALKSFLCNLTVAMSSTLDGWSNQNLKGFYVVTAHWMDVVTLKAKSILLAILDVKCGAGVGMHVGTDLFEYLKRMDRDVVIRVLDVTNDNGSDATNAIVRLFRLVNVFVGY</sequence>
<keyword evidence="5" id="KW-0539">Nucleus</keyword>
<reference evidence="6" key="1">
    <citation type="submission" date="2016-03" db="EMBL/GenBank/DDBJ databases">
        <title>Mechanisms controlling the formation of the plant cell surface in tip-growing cells are functionally conserved among land plants.</title>
        <authorList>
            <person name="Honkanen S."/>
            <person name="Jones V.A."/>
            <person name="Morieri G."/>
            <person name="Champion C."/>
            <person name="Hetherington A.J."/>
            <person name="Kelly S."/>
            <person name="Saint-Marcoux D."/>
            <person name="Proust H."/>
            <person name="Prescott H."/>
            <person name="Dolan L."/>
        </authorList>
    </citation>
    <scope>NUCLEOTIDE SEQUENCE [LARGE SCALE GENOMIC DNA]</scope>
    <source>
        <tissue evidence="6">Whole gametophyte</tissue>
    </source>
</reference>
<evidence type="ECO:0000256" key="5">
    <source>
        <dbReference type="ARBA" id="ARBA00023242"/>
    </source>
</evidence>
<keyword evidence="2" id="KW-0479">Metal-binding</keyword>
<protein>
    <recommendedName>
        <fullName evidence="8">DUF659 domain-containing protein</fullName>
    </recommendedName>
</protein>
<evidence type="ECO:0000256" key="3">
    <source>
        <dbReference type="ARBA" id="ARBA00022771"/>
    </source>
</evidence>
<dbReference type="PANTHER" id="PTHR46481">
    <property type="entry name" value="ZINC FINGER BED DOMAIN-CONTAINING PROTEIN 4"/>
    <property type="match status" value="1"/>
</dbReference>
<proteinExistence type="predicted"/>
<dbReference type="GO" id="GO:0008270">
    <property type="term" value="F:zinc ion binding"/>
    <property type="evidence" value="ECO:0007669"/>
    <property type="project" value="UniProtKB-KW"/>
</dbReference>
<dbReference type="InterPro" id="IPR052035">
    <property type="entry name" value="ZnF_BED_domain_contain"/>
</dbReference>
<evidence type="ECO:0008006" key="8">
    <source>
        <dbReference type="Google" id="ProtNLM"/>
    </source>
</evidence>
<evidence type="ECO:0000313" key="6">
    <source>
        <dbReference type="EMBL" id="OAE26014.1"/>
    </source>
</evidence>
<keyword evidence="3" id="KW-0863">Zinc-finger</keyword>
<dbReference type="EMBL" id="LVLJ01002264">
    <property type="protein sequence ID" value="OAE26014.1"/>
    <property type="molecule type" value="Genomic_DNA"/>
</dbReference>
<comment type="caution">
    <text evidence="6">The sequence shown here is derived from an EMBL/GenBank/DDBJ whole genome shotgun (WGS) entry which is preliminary data.</text>
</comment>
<comment type="subcellular location">
    <subcellularLocation>
        <location evidence="1">Nucleus</location>
    </subcellularLocation>
</comment>
<name>A0A176VYY4_MARPO</name>
<evidence type="ECO:0000256" key="4">
    <source>
        <dbReference type="ARBA" id="ARBA00022833"/>
    </source>
</evidence>
<dbReference type="GO" id="GO:0005634">
    <property type="term" value="C:nucleus"/>
    <property type="evidence" value="ECO:0007669"/>
    <property type="project" value="UniProtKB-SubCell"/>
</dbReference>
<organism evidence="6 7">
    <name type="scientific">Marchantia polymorpha subsp. ruderalis</name>
    <dbReference type="NCBI Taxonomy" id="1480154"/>
    <lineage>
        <taxon>Eukaryota</taxon>
        <taxon>Viridiplantae</taxon>
        <taxon>Streptophyta</taxon>
        <taxon>Embryophyta</taxon>
        <taxon>Marchantiophyta</taxon>
        <taxon>Marchantiopsida</taxon>
        <taxon>Marchantiidae</taxon>
        <taxon>Marchantiales</taxon>
        <taxon>Marchantiaceae</taxon>
        <taxon>Marchantia</taxon>
    </lineage>
</organism>
<accession>A0A176VYY4</accession>
<dbReference type="AlphaFoldDB" id="A0A176VYY4"/>
<evidence type="ECO:0000313" key="7">
    <source>
        <dbReference type="Proteomes" id="UP000077202"/>
    </source>
</evidence>
<evidence type="ECO:0000256" key="2">
    <source>
        <dbReference type="ARBA" id="ARBA00022723"/>
    </source>
</evidence>